<dbReference type="InterPro" id="IPR056750">
    <property type="entry name" value="RRM_ESF1"/>
</dbReference>
<evidence type="ECO:0000256" key="4">
    <source>
        <dbReference type="ARBA" id="ARBA00023242"/>
    </source>
</evidence>
<evidence type="ECO:0000259" key="7">
    <source>
        <dbReference type="Pfam" id="PF25121"/>
    </source>
</evidence>
<comment type="similarity">
    <text evidence="2">Belongs to the ESF1 family.</text>
</comment>
<feature type="compositionally biased region" description="Basic and acidic residues" evidence="5">
    <location>
        <begin position="389"/>
        <end position="401"/>
    </location>
</feature>
<sequence>MAKKKRVSKKSAAMEERVAQLQSNPVFHEMPKTEKKVKLDPRFSKMFTDERFASTSAKIDRRGRKVEEKLQEELKNVYDVEQSSDEEPEKTAAPQPRIDLARGEGMVESSSDDDESSEEEEEEVEDVWGELDSGVRQVEWTSNRLSVCNLDWDKIKAEDIFMALESFKPATGVIQSVAIYLSDFGSERLKEEDKSGPQLKVKKDEDVDQDNLPSEVIRAYQLDRFKYYYAVVVCDNDATANTIYESCDGIEFESSGVKFDLRFIPEDMEFDDDRIREQITSEEFNAKKYKPKYNVQSAAVKRSNVKMEWDNNDYDRQVMIQKAFDPDVDLDECSALIASGSDDDEDPEFQLGTQALLSAAGIQRKPQENKTNSKTKQETQENSEDEQEEKLVDKKDNKDKGLTPFQEYLQRRKQKRKERKTLIKEKKQSQKRELQSEAEPKASESKKKKMKLSETASKLGVNTDDSRFTALFTNSDFAIDKTHSQFKGGVLADKQVEEKKKRKTRK</sequence>
<dbReference type="PANTHER" id="PTHR12202">
    <property type="entry name" value="ESF1 HOMOLOG"/>
    <property type="match status" value="1"/>
</dbReference>
<dbReference type="EMBL" id="CAJFDH010000006">
    <property type="protein sequence ID" value="CAD5229192.1"/>
    <property type="molecule type" value="Genomic_DNA"/>
</dbReference>
<evidence type="ECO:0000313" key="8">
    <source>
        <dbReference type="EMBL" id="CAD5229192.1"/>
    </source>
</evidence>
<proteinExistence type="inferred from homology"/>
<dbReference type="PANTHER" id="PTHR12202:SF0">
    <property type="entry name" value="ESF1 HOMOLOG"/>
    <property type="match status" value="1"/>
</dbReference>
<dbReference type="InterPro" id="IPR039754">
    <property type="entry name" value="Esf1"/>
</dbReference>
<name>A0A811LPW0_9BILA</name>
<evidence type="ECO:0000259" key="6">
    <source>
        <dbReference type="Pfam" id="PF08159"/>
    </source>
</evidence>
<dbReference type="Pfam" id="PF08159">
    <property type="entry name" value="NUC153"/>
    <property type="match status" value="1"/>
</dbReference>
<dbReference type="EMBL" id="CAJFCW020000006">
    <property type="protein sequence ID" value="CAG9125980.1"/>
    <property type="molecule type" value="Genomic_DNA"/>
</dbReference>
<comment type="subcellular location">
    <subcellularLocation>
        <location evidence="1">Nucleus</location>
        <location evidence="1">Nucleolus</location>
    </subcellularLocation>
</comment>
<evidence type="ECO:0008006" key="10">
    <source>
        <dbReference type="Google" id="ProtNLM"/>
    </source>
</evidence>
<feature type="domain" description="NUC153" evidence="6">
    <location>
        <begin position="465"/>
        <end position="487"/>
    </location>
</feature>
<feature type="region of interest" description="Disordered" evidence="5">
    <location>
        <begin position="1"/>
        <end position="34"/>
    </location>
</feature>
<dbReference type="OrthoDB" id="431825at2759"/>
<keyword evidence="3" id="KW-0175">Coiled coil</keyword>
<keyword evidence="4" id="KW-0539">Nucleus</keyword>
<feature type="compositionally biased region" description="Basic and acidic residues" evidence="5">
    <location>
        <begin position="420"/>
        <end position="445"/>
    </location>
</feature>
<evidence type="ECO:0000256" key="3">
    <source>
        <dbReference type="ARBA" id="ARBA00023054"/>
    </source>
</evidence>
<feature type="compositionally biased region" description="Acidic residues" evidence="5">
    <location>
        <begin position="110"/>
        <end position="128"/>
    </location>
</feature>
<evidence type="ECO:0000313" key="9">
    <source>
        <dbReference type="Proteomes" id="UP000614601"/>
    </source>
</evidence>
<organism evidence="8 9">
    <name type="scientific">Bursaphelenchus okinawaensis</name>
    <dbReference type="NCBI Taxonomy" id="465554"/>
    <lineage>
        <taxon>Eukaryota</taxon>
        <taxon>Metazoa</taxon>
        <taxon>Ecdysozoa</taxon>
        <taxon>Nematoda</taxon>
        <taxon>Chromadorea</taxon>
        <taxon>Rhabditida</taxon>
        <taxon>Tylenchina</taxon>
        <taxon>Tylenchomorpha</taxon>
        <taxon>Aphelenchoidea</taxon>
        <taxon>Aphelenchoididae</taxon>
        <taxon>Bursaphelenchus</taxon>
    </lineage>
</organism>
<dbReference type="Proteomes" id="UP000614601">
    <property type="component" value="Unassembled WGS sequence"/>
</dbReference>
<dbReference type="Pfam" id="PF25121">
    <property type="entry name" value="RRM_ESF1"/>
    <property type="match status" value="1"/>
</dbReference>
<dbReference type="AlphaFoldDB" id="A0A811LPW0"/>
<reference evidence="8" key="1">
    <citation type="submission" date="2020-09" db="EMBL/GenBank/DDBJ databases">
        <authorList>
            <person name="Kikuchi T."/>
        </authorList>
    </citation>
    <scope>NUCLEOTIDE SEQUENCE</scope>
    <source>
        <strain evidence="8">SH1</strain>
    </source>
</reference>
<feature type="region of interest" description="Disordered" evidence="5">
    <location>
        <begin position="76"/>
        <end position="128"/>
    </location>
</feature>
<evidence type="ECO:0000256" key="2">
    <source>
        <dbReference type="ARBA" id="ARBA00009087"/>
    </source>
</evidence>
<evidence type="ECO:0000256" key="1">
    <source>
        <dbReference type="ARBA" id="ARBA00004604"/>
    </source>
</evidence>
<dbReference type="GO" id="GO:0005730">
    <property type="term" value="C:nucleolus"/>
    <property type="evidence" value="ECO:0007669"/>
    <property type="project" value="UniProtKB-SubCell"/>
</dbReference>
<protein>
    <recommendedName>
        <fullName evidence="10">NUC153 domain-containing protein</fullName>
    </recommendedName>
</protein>
<keyword evidence="9" id="KW-1185">Reference proteome</keyword>
<feature type="region of interest" description="Disordered" evidence="5">
    <location>
        <begin position="359"/>
        <end position="460"/>
    </location>
</feature>
<feature type="domain" description="ESF1 RRM" evidence="7">
    <location>
        <begin position="143"/>
        <end position="278"/>
    </location>
</feature>
<accession>A0A811LPW0</accession>
<dbReference type="Proteomes" id="UP000783686">
    <property type="component" value="Unassembled WGS sequence"/>
</dbReference>
<gene>
    <name evidence="8" type="ORF">BOKJ2_LOCUS13251</name>
</gene>
<dbReference type="GO" id="GO:0006364">
    <property type="term" value="P:rRNA processing"/>
    <property type="evidence" value="ECO:0007669"/>
    <property type="project" value="InterPro"/>
</dbReference>
<dbReference type="InterPro" id="IPR012580">
    <property type="entry name" value="NUC153"/>
</dbReference>
<dbReference type="GO" id="GO:0003723">
    <property type="term" value="F:RNA binding"/>
    <property type="evidence" value="ECO:0007669"/>
    <property type="project" value="TreeGrafter"/>
</dbReference>
<comment type="caution">
    <text evidence="8">The sequence shown here is derived from an EMBL/GenBank/DDBJ whole genome shotgun (WGS) entry which is preliminary data.</text>
</comment>
<evidence type="ECO:0000256" key="5">
    <source>
        <dbReference type="SAM" id="MobiDB-lite"/>
    </source>
</evidence>